<reference evidence="1 2" key="1">
    <citation type="submission" date="2018-09" db="EMBL/GenBank/DDBJ databases">
        <title>Genome sequence of Veillonella atypica isolated from periodontal Korean patients.</title>
        <authorList>
            <person name="Lee J.-H."/>
            <person name="Moon J.-H."/>
            <person name="Shin S.-Y."/>
        </authorList>
    </citation>
    <scope>NUCLEOTIDE SEQUENCE [LARGE SCALE GENOMIC DNA]</scope>
    <source>
        <strain evidence="1 2">KHUD_V1</strain>
    </source>
</reference>
<dbReference type="Gene3D" id="1.10.10.1400">
    <property type="entry name" value="Terminase, small subunit, N-terminal DNA-binding domain, HTH motif"/>
    <property type="match status" value="1"/>
</dbReference>
<dbReference type="InterPro" id="IPR005335">
    <property type="entry name" value="Terminase_ssu"/>
</dbReference>
<dbReference type="Proteomes" id="UP000277803">
    <property type="component" value="Unassembled WGS sequence"/>
</dbReference>
<dbReference type="AlphaFoldDB" id="A0A3A6WIY6"/>
<name>A0A3A6WIY6_9FIRM</name>
<gene>
    <name evidence="1" type="ORF">D2965_05205</name>
</gene>
<dbReference type="GO" id="GO:0051276">
    <property type="term" value="P:chromosome organization"/>
    <property type="evidence" value="ECO:0007669"/>
    <property type="project" value="InterPro"/>
</dbReference>
<dbReference type="Pfam" id="PF03592">
    <property type="entry name" value="Terminase_2"/>
    <property type="match status" value="1"/>
</dbReference>
<proteinExistence type="predicted"/>
<evidence type="ECO:0000313" key="2">
    <source>
        <dbReference type="Proteomes" id="UP000277803"/>
    </source>
</evidence>
<accession>A0A3A6WIY6</accession>
<dbReference type="InterPro" id="IPR038713">
    <property type="entry name" value="Terminase_Gp1_N_sf"/>
</dbReference>
<sequence length="172" mass="19338">MFQLKNEVRLIALKKNNAGKLIIDGYVLTRKQALFCEAYVSNGYHGINAIKAAGYKYKTLNAAGALATENLKKPSIKAYIDYLQKASGCSDEDRIKKTVISIEERRELLTKFVNADDIKYADRLKALDLLNKMDAAYEQKVTMNTTINNPLQNLSTEDLRSLATNLIENKKS</sequence>
<organism evidence="1 2">
    <name type="scientific">Veillonella atypica</name>
    <dbReference type="NCBI Taxonomy" id="39777"/>
    <lineage>
        <taxon>Bacteria</taxon>
        <taxon>Bacillati</taxon>
        <taxon>Bacillota</taxon>
        <taxon>Negativicutes</taxon>
        <taxon>Veillonellales</taxon>
        <taxon>Veillonellaceae</taxon>
        <taxon>Veillonella</taxon>
    </lineage>
</organism>
<dbReference type="EMBL" id="QXZZ01000026">
    <property type="protein sequence ID" value="RJY50481.1"/>
    <property type="molecule type" value="Genomic_DNA"/>
</dbReference>
<protein>
    <submittedName>
        <fullName evidence="1">Terminase small subunit</fullName>
    </submittedName>
</protein>
<comment type="caution">
    <text evidence="1">The sequence shown here is derived from an EMBL/GenBank/DDBJ whole genome shotgun (WGS) entry which is preliminary data.</text>
</comment>
<evidence type="ECO:0000313" key="1">
    <source>
        <dbReference type="EMBL" id="RJY50481.1"/>
    </source>
</evidence>